<organism evidence="1 2">
    <name type="scientific">Candidatus Buchananbacteria bacterium RBG_13_36_9</name>
    <dbReference type="NCBI Taxonomy" id="1797530"/>
    <lineage>
        <taxon>Bacteria</taxon>
        <taxon>Candidatus Buchananiibacteriota</taxon>
    </lineage>
</organism>
<name>A0A1G1XM60_9BACT</name>
<reference evidence="1 2" key="1">
    <citation type="journal article" date="2016" name="Nat. Commun.">
        <title>Thousands of microbial genomes shed light on interconnected biogeochemical processes in an aquifer system.</title>
        <authorList>
            <person name="Anantharaman K."/>
            <person name="Brown C.T."/>
            <person name="Hug L.A."/>
            <person name="Sharon I."/>
            <person name="Castelle C.J."/>
            <person name="Probst A.J."/>
            <person name="Thomas B.C."/>
            <person name="Singh A."/>
            <person name="Wilkins M.J."/>
            <person name="Karaoz U."/>
            <person name="Brodie E.L."/>
            <person name="Williams K.H."/>
            <person name="Hubbard S.S."/>
            <person name="Banfield J.F."/>
        </authorList>
    </citation>
    <scope>NUCLEOTIDE SEQUENCE [LARGE SCALE GENOMIC DNA]</scope>
</reference>
<dbReference type="AlphaFoldDB" id="A0A1G1XM60"/>
<accession>A0A1G1XM60</accession>
<sequence>MKINFSQKFNQNTDFLIRRCGYGQIRDSRTGQTSYVRRLRSDFYPRFHLYINSEKPLVLNLHLDQKKASYEGQTAHSGDYDSDLVKQEGQRIYNQILAEDKEAASSAMASAEEEKRGFFARLFGK</sequence>
<evidence type="ECO:0000313" key="2">
    <source>
        <dbReference type="Proteomes" id="UP000176498"/>
    </source>
</evidence>
<gene>
    <name evidence="1" type="ORF">A2Y82_02230</name>
</gene>
<comment type="caution">
    <text evidence="1">The sequence shown here is derived from an EMBL/GenBank/DDBJ whole genome shotgun (WGS) entry which is preliminary data.</text>
</comment>
<dbReference type="EMBL" id="MHHZ01000021">
    <property type="protein sequence ID" value="OGY41225.1"/>
    <property type="molecule type" value="Genomic_DNA"/>
</dbReference>
<protein>
    <submittedName>
        <fullName evidence="1">Uncharacterized protein</fullName>
    </submittedName>
</protein>
<evidence type="ECO:0000313" key="1">
    <source>
        <dbReference type="EMBL" id="OGY41225.1"/>
    </source>
</evidence>
<proteinExistence type="predicted"/>
<dbReference type="Proteomes" id="UP000176498">
    <property type="component" value="Unassembled WGS sequence"/>
</dbReference>